<evidence type="ECO:0000256" key="7">
    <source>
        <dbReference type="ARBA" id="ARBA00023317"/>
    </source>
</evidence>
<comment type="caution">
    <text evidence="9">The sequence shown here is derived from an EMBL/GenBank/DDBJ whole genome shotgun (WGS) entry which is preliminary data.</text>
</comment>
<evidence type="ECO:0000256" key="1">
    <source>
        <dbReference type="ARBA" id="ARBA00022793"/>
    </source>
</evidence>
<dbReference type="HAMAP" id="MF_00464">
    <property type="entry name" value="AdoMetDC_1"/>
    <property type="match status" value="1"/>
</dbReference>
<dbReference type="EC" id="4.1.1.50" evidence="8"/>
<evidence type="ECO:0000256" key="3">
    <source>
        <dbReference type="ARBA" id="ARBA00023115"/>
    </source>
</evidence>
<keyword evidence="3 8" id="KW-0620">Polyamine biosynthesis</keyword>
<dbReference type="PANTHER" id="PTHR33866">
    <property type="entry name" value="S-ADENOSYLMETHIONINE DECARBOXYLASE PROENZYME"/>
    <property type="match status" value="1"/>
</dbReference>
<dbReference type="EMBL" id="DRZC01000009">
    <property type="protein sequence ID" value="HHQ79919.1"/>
    <property type="molecule type" value="Genomic_DNA"/>
</dbReference>
<dbReference type="Gene3D" id="3.60.90.10">
    <property type="entry name" value="S-adenosylmethionine decarboxylase"/>
    <property type="match status" value="1"/>
</dbReference>
<feature type="modified residue" description="Pyruvic acid (Ser); by autocatalysis" evidence="8">
    <location>
        <position position="82"/>
    </location>
</feature>
<evidence type="ECO:0000313" key="9">
    <source>
        <dbReference type="EMBL" id="HHQ79919.1"/>
    </source>
</evidence>
<comment type="subunit">
    <text evidence="8">Heterotetramer of two alpha and two beta chains arranged as a dimer of alpha/beta heterodimers.</text>
</comment>
<dbReference type="UniPathway" id="UPA00331">
    <property type="reaction ID" value="UER00451"/>
</dbReference>
<comment type="PTM">
    <text evidence="8">Is synthesized initially as an inactive proenzyme. Formation of the active enzyme involves a self-maturation process in which the active site pyruvoyl group is generated from an internal serine residue via an autocatalytic post-translational modification. Two non-identical subunits are generated from the proenzyme in this reaction, and the pyruvate is formed at the N-terminus of the alpha chain, which is derived from the carboxyl end of the proenzyme. The post-translation cleavage follows an unusual pathway, termed non-hydrolytic serinolysis, in which the side chain hydroxyl group of the serine supplies its oxygen atom to form the C-terminus of the beta chain, while the remainder of the serine residue undergoes an oxidative deamination to produce ammonia and the pyruvoyl group blocking the N-terminus of the alpha chain.</text>
</comment>
<dbReference type="GO" id="GO:0004014">
    <property type="term" value="F:adenosylmethionine decarboxylase activity"/>
    <property type="evidence" value="ECO:0007669"/>
    <property type="project" value="UniProtKB-UniRule"/>
</dbReference>
<dbReference type="AlphaFoldDB" id="A0A7J3ZIQ4"/>
<dbReference type="InterPro" id="IPR003826">
    <property type="entry name" value="AdoMetDC_fam_prok"/>
</dbReference>
<keyword evidence="4 8" id="KW-0865">Zymogen</keyword>
<feature type="active site" description="Schiff-base intermediate with substrate; via pyruvic acid" evidence="8">
    <location>
        <position position="82"/>
    </location>
</feature>
<keyword evidence="6 8" id="KW-0704">Schiff base</keyword>
<accession>A0A7J3ZIQ4</accession>
<comment type="similarity">
    <text evidence="8">Belongs to the prokaryotic AdoMetDC family. Type 1 subfamily.</text>
</comment>
<reference evidence="9" key="1">
    <citation type="journal article" date="2020" name="mSystems">
        <title>Genome- and Community-Level Interaction Insights into Carbon Utilization and Element Cycling Functions of Hydrothermarchaeota in Hydrothermal Sediment.</title>
        <authorList>
            <person name="Zhou Z."/>
            <person name="Liu Y."/>
            <person name="Xu W."/>
            <person name="Pan J."/>
            <person name="Luo Z.H."/>
            <person name="Li M."/>
        </authorList>
    </citation>
    <scope>NUCLEOTIDE SEQUENCE [LARGE SCALE GENOMIC DNA]</scope>
    <source>
        <strain evidence="9">SpSt-1116</strain>
    </source>
</reference>
<dbReference type="SUPFAM" id="SSF56276">
    <property type="entry name" value="S-adenosylmethionine decarboxylase"/>
    <property type="match status" value="1"/>
</dbReference>
<evidence type="ECO:0000256" key="2">
    <source>
        <dbReference type="ARBA" id="ARBA00022813"/>
    </source>
</evidence>
<comment type="catalytic activity">
    <reaction evidence="8">
        <text>S-adenosyl-L-methionine + H(+) = S-adenosyl 3-(methylsulfanyl)propylamine + CO2</text>
        <dbReference type="Rhea" id="RHEA:15981"/>
        <dbReference type="ChEBI" id="CHEBI:15378"/>
        <dbReference type="ChEBI" id="CHEBI:16526"/>
        <dbReference type="ChEBI" id="CHEBI:57443"/>
        <dbReference type="ChEBI" id="CHEBI:59789"/>
        <dbReference type="EC" id="4.1.1.50"/>
    </reaction>
</comment>
<dbReference type="GO" id="GO:0005829">
    <property type="term" value="C:cytosol"/>
    <property type="evidence" value="ECO:0007669"/>
    <property type="project" value="TreeGrafter"/>
</dbReference>
<evidence type="ECO:0000256" key="8">
    <source>
        <dbReference type="HAMAP-Rule" id="MF_00464"/>
    </source>
</evidence>
<dbReference type="InterPro" id="IPR017716">
    <property type="entry name" value="S-AdoMet_deCOase_pro-enz"/>
</dbReference>
<comment type="cofactor">
    <cofactor evidence="8">
        <name>pyruvate</name>
        <dbReference type="ChEBI" id="CHEBI:15361"/>
    </cofactor>
    <text evidence="8">Binds 1 pyruvoyl group covalently per subunit.</text>
</comment>
<protein>
    <recommendedName>
        <fullName evidence="8">S-adenosylmethionine decarboxylase proenzyme</fullName>
        <shortName evidence="8">AdoMetDC</shortName>
        <shortName evidence="8">SAMDC</shortName>
        <ecNumber evidence="8">4.1.1.50</ecNumber>
    </recommendedName>
    <component>
        <recommendedName>
            <fullName evidence="8">S-adenosylmethionine decarboxylase beta chain</fullName>
        </recommendedName>
    </component>
    <component>
        <recommendedName>
            <fullName evidence="8">S-adenosylmethionine decarboxylase alpha chain</fullName>
        </recommendedName>
    </component>
</protein>
<keyword evidence="8" id="KW-0949">S-adenosyl-L-methionine</keyword>
<evidence type="ECO:0000256" key="4">
    <source>
        <dbReference type="ARBA" id="ARBA00023145"/>
    </source>
</evidence>
<dbReference type="Pfam" id="PF02675">
    <property type="entry name" value="AdoMet_dc"/>
    <property type="match status" value="1"/>
</dbReference>
<sequence>MENSVAKDDSETSSVDQGYVVGKHVYGNLYGVRREILADKDLLEKTMLDAAMASGARIIDMKSWVVQGPKGGVSVIVLVQESHLALHTWVEYGYATVDIYTCGEHTDPRKGLRVVFEVLKPKKHAVHYVIRDSRREEIVASEV</sequence>
<keyword evidence="2 8" id="KW-0068">Autocatalytic cleavage</keyword>
<feature type="chain" id="PRO_5029983267" description="S-adenosylmethionine decarboxylase alpha chain" evidence="8">
    <location>
        <begin position="82"/>
        <end position="143"/>
    </location>
</feature>
<evidence type="ECO:0000256" key="5">
    <source>
        <dbReference type="ARBA" id="ARBA00023239"/>
    </source>
</evidence>
<comment type="pathway">
    <text evidence="8">Amine and polyamine biosynthesis; S-adenosylmethioninamine biosynthesis; S-adenosylmethioninamine from S-adenosyl-L-methionine: step 1/1.</text>
</comment>
<keyword evidence="7 8" id="KW-0670">Pyruvate</keyword>
<proteinExistence type="inferred from homology"/>
<feature type="site" description="Cleavage (non-hydrolytic); by autolysis" evidence="8">
    <location>
        <begin position="81"/>
        <end position="82"/>
    </location>
</feature>
<evidence type="ECO:0000256" key="6">
    <source>
        <dbReference type="ARBA" id="ARBA00023270"/>
    </source>
</evidence>
<dbReference type="InterPro" id="IPR016067">
    <property type="entry name" value="S-AdoMet_deCO2ase_core"/>
</dbReference>
<feature type="chain" id="PRO_5029983268" description="S-adenosylmethionine decarboxylase beta chain" evidence="8">
    <location>
        <begin position="1"/>
        <end position="81"/>
    </location>
</feature>
<keyword evidence="5 8" id="KW-0456">Lyase</keyword>
<organism evidence="9">
    <name type="scientific">Fervidicoccus fontis</name>
    <dbReference type="NCBI Taxonomy" id="683846"/>
    <lineage>
        <taxon>Archaea</taxon>
        <taxon>Thermoproteota</taxon>
        <taxon>Thermoprotei</taxon>
        <taxon>Fervidicoccales</taxon>
        <taxon>Fervidicoccaceae</taxon>
        <taxon>Fervidicoccus</taxon>
    </lineage>
</organism>
<comment type="function">
    <text evidence="8">Catalyzes the decarboxylation of S-adenosylmethionine to S-adenosylmethioninamine (dcAdoMet), the propylamine donor required for the synthesis of the polyamines spermine and spermidine from the diamine putrescine.</text>
</comment>
<feature type="active site" description="Proton donor; for catalytic activity" evidence="8">
    <location>
        <position position="102"/>
    </location>
</feature>
<name>A0A7J3ZIQ4_9CREN</name>
<gene>
    <name evidence="9" type="primary">speD</name>
    <name evidence="8" type="synonym">speH</name>
    <name evidence="9" type="ORF">ENM78_00420</name>
</gene>
<keyword evidence="8" id="KW-0745">Spermidine biosynthesis</keyword>
<keyword evidence="1 8" id="KW-0210">Decarboxylase</keyword>
<dbReference type="PANTHER" id="PTHR33866:SF2">
    <property type="entry name" value="S-ADENOSYLMETHIONINE DECARBOXYLASE PROENZYME"/>
    <property type="match status" value="1"/>
</dbReference>
<dbReference type="NCBIfam" id="TIGR03330">
    <property type="entry name" value="SAM_DCase_Bsu"/>
    <property type="match status" value="1"/>
</dbReference>
<dbReference type="GO" id="GO:0008295">
    <property type="term" value="P:spermidine biosynthetic process"/>
    <property type="evidence" value="ECO:0007669"/>
    <property type="project" value="UniProtKB-UniRule"/>
</dbReference>
<feature type="active site" description="Proton acceptor; for processing activity" evidence="8">
    <location>
        <position position="87"/>
    </location>
</feature>